<dbReference type="RefSeq" id="WP_021597761.1">
    <property type="nucleotide sequence ID" value="NZ_FOVH01000027.1"/>
</dbReference>
<protein>
    <recommendedName>
        <fullName evidence="3">Tn3 transposase DDE domain-containing protein</fullName>
    </recommendedName>
</protein>
<dbReference type="AlphaFoldDB" id="A0A1I5XI25"/>
<evidence type="ECO:0000313" key="1">
    <source>
        <dbReference type="EMBL" id="SFQ31456.1"/>
    </source>
</evidence>
<dbReference type="EMBL" id="FOVH01000027">
    <property type="protein sequence ID" value="SFQ31456.1"/>
    <property type="molecule type" value="Genomic_DNA"/>
</dbReference>
<accession>A0A1I5XI25</accession>
<proteinExistence type="predicted"/>
<organism evidence="1 2">
    <name type="scientific">Actinomadura madurae</name>
    <dbReference type="NCBI Taxonomy" id="1993"/>
    <lineage>
        <taxon>Bacteria</taxon>
        <taxon>Bacillati</taxon>
        <taxon>Actinomycetota</taxon>
        <taxon>Actinomycetes</taxon>
        <taxon>Streptosporangiales</taxon>
        <taxon>Thermomonosporaceae</taxon>
        <taxon>Actinomadura</taxon>
    </lineage>
</organism>
<dbReference type="InParanoid" id="A0A1I5XI25"/>
<name>A0A1I5XI25_9ACTN</name>
<sequence length="79" mass="8988">MSPRDAGAGRAVICWTTEYYSLAIDELRGQGRDIRDELCQKRFGSPAFDRRLRQARGGDLAGWHASSGRLKYAPTMRQW</sequence>
<evidence type="ECO:0008006" key="3">
    <source>
        <dbReference type="Google" id="ProtNLM"/>
    </source>
</evidence>
<reference evidence="1 2" key="1">
    <citation type="submission" date="2016-10" db="EMBL/GenBank/DDBJ databases">
        <authorList>
            <person name="de Groot N.N."/>
        </authorList>
    </citation>
    <scope>NUCLEOTIDE SEQUENCE [LARGE SCALE GENOMIC DNA]</scope>
    <source>
        <strain evidence="1 2">DSM 43067</strain>
    </source>
</reference>
<dbReference type="Proteomes" id="UP000183413">
    <property type="component" value="Unassembled WGS sequence"/>
</dbReference>
<dbReference type="STRING" id="1993.SAMN04489713_1276"/>
<evidence type="ECO:0000313" key="2">
    <source>
        <dbReference type="Proteomes" id="UP000183413"/>
    </source>
</evidence>
<keyword evidence="2" id="KW-1185">Reference proteome</keyword>
<gene>
    <name evidence="1" type="ORF">SAMN04489713_1276</name>
</gene>